<comment type="caution">
    <text evidence="1">The sequence shown here is derived from an EMBL/GenBank/DDBJ whole genome shotgun (WGS) entry which is preliminary data.</text>
</comment>
<accession>A0ABQ7P4B0</accession>
<reference evidence="1 2" key="1">
    <citation type="journal article" date="2020" name="bioRxiv">
        <title>Whole genome comparisons of ergot fungi reveals the divergence and evolution of species within the genus Claviceps are the result of varying mechanisms driving genome evolution and host range expansion.</title>
        <authorList>
            <person name="Wyka S.A."/>
            <person name="Mondo S.J."/>
            <person name="Liu M."/>
            <person name="Dettman J."/>
            <person name="Nalam V."/>
            <person name="Broders K.D."/>
        </authorList>
    </citation>
    <scope>NUCLEOTIDE SEQUENCE [LARGE SCALE GENOMIC DNA]</scope>
    <source>
        <strain evidence="1 2">LM583</strain>
    </source>
</reference>
<dbReference type="Proteomes" id="UP000742024">
    <property type="component" value="Unassembled WGS sequence"/>
</dbReference>
<proteinExistence type="predicted"/>
<evidence type="ECO:0000313" key="2">
    <source>
        <dbReference type="Proteomes" id="UP000742024"/>
    </source>
</evidence>
<gene>
    <name evidence="1" type="ORF">E4U57_004812</name>
</gene>
<protein>
    <submittedName>
        <fullName evidence="1">Uncharacterized protein</fullName>
    </submittedName>
</protein>
<name>A0ABQ7P4B0_9HYPO</name>
<sequence>MGQVELTVMTDLWRDLGSWEPRRSFHCSELVLRKHDLALVHDNQFHYTHKGILARYDNTDGMDHSSGTMLLKKIFFAAKDYGDTPSLFITAFANYIVVYYRLFGVQRLDVFLAQIRFLSYVLQAAAVACRRLLPGNPVSNTQ</sequence>
<keyword evidence="2" id="KW-1185">Reference proteome</keyword>
<organism evidence="1 2">
    <name type="scientific">Claviceps arundinis</name>
    <dbReference type="NCBI Taxonomy" id="1623583"/>
    <lineage>
        <taxon>Eukaryota</taxon>
        <taxon>Fungi</taxon>
        <taxon>Dikarya</taxon>
        <taxon>Ascomycota</taxon>
        <taxon>Pezizomycotina</taxon>
        <taxon>Sordariomycetes</taxon>
        <taxon>Hypocreomycetidae</taxon>
        <taxon>Hypocreales</taxon>
        <taxon>Clavicipitaceae</taxon>
        <taxon>Claviceps</taxon>
    </lineage>
</organism>
<dbReference type="EMBL" id="SRPR01000369">
    <property type="protein sequence ID" value="KAG5954098.1"/>
    <property type="molecule type" value="Genomic_DNA"/>
</dbReference>
<evidence type="ECO:0000313" key="1">
    <source>
        <dbReference type="EMBL" id="KAG5954098.1"/>
    </source>
</evidence>